<dbReference type="InterPro" id="IPR019972">
    <property type="entry name" value="Ribosomal_uL14_CS"/>
</dbReference>
<evidence type="ECO:0000256" key="1">
    <source>
        <dbReference type="ARBA" id="ARBA00022980"/>
    </source>
</evidence>
<dbReference type="GO" id="GO:0003735">
    <property type="term" value="F:structural constituent of ribosome"/>
    <property type="evidence" value="ECO:0007669"/>
    <property type="project" value="InterPro"/>
</dbReference>
<keyword evidence="3 5" id="KW-0694">RNA-binding</keyword>
<dbReference type="PANTHER" id="PTHR11761">
    <property type="entry name" value="50S/60S RIBOSOMAL PROTEIN L14/L23"/>
    <property type="match status" value="1"/>
</dbReference>
<gene>
    <name evidence="3" type="primary">rplN</name>
    <name evidence="6" type="ORF">A2164_01190</name>
</gene>
<dbReference type="Gene3D" id="2.40.150.20">
    <property type="entry name" value="Ribosomal protein L14"/>
    <property type="match status" value="1"/>
</dbReference>
<keyword evidence="3 5" id="KW-0699">rRNA-binding</keyword>
<dbReference type="PANTHER" id="PTHR11761:SF3">
    <property type="entry name" value="LARGE RIBOSOMAL SUBUNIT PROTEIN UL14M"/>
    <property type="match status" value="1"/>
</dbReference>
<comment type="function">
    <text evidence="3 5">Binds to 23S rRNA. Forms part of two intersubunit bridges in the 70S ribosome.</text>
</comment>
<evidence type="ECO:0000256" key="2">
    <source>
        <dbReference type="ARBA" id="ARBA00023274"/>
    </source>
</evidence>
<protein>
    <recommendedName>
        <fullName evidence="3">Large ribosomal subunit protein uL14</fullName>
    </recommendedName>
</protein>
<evidence type="ECO:0000313" key="6">
    <source>
        <dbReference type="EMBL" id="OGD85470.1"/>
    </source>
</evidence>
<dbReference type="PROSITE" id="PS00049">
    <property type="entry name" value="RIBOSOMAL_L14"/>
    <property type="match status" value="1"/>
</dbReference>
<dbReference type="Proteomes" id="UP000176317">
    <property type="component" value="Unassembled WGS sequence"/>
</dbReference>
<dbReference type="NCBIfam" id="TIGR01067">
    <property type="entry name" value="rplN_bact"/>
    <property type="match status" value="1"/>
</dbReference>
<dbReference type="SMART" id="SM01374">
    <property type="entry name" value="Ribosomal_L14"/>
    <property type="match status" value="1"/>
</dbReference>
<name>A0A1F5G0R6_9BACT</name>
<reference evidence="6 7" key="1">
    <citation type="journal article" date="2016" name="Nat. Commun.">
        <title>Thousands of microbial genomes shed light on interconnected biogeochemical processes in an aquifer system.</title>
        <authorList>
            <person name="Anantharaman K."/>
            <person name="Brown C.T."/>
            <person name="Hug L.A."/>
            <person name="Sharon I."/>
            <person name="Castelle C.J."/>
            <person name="Probst A.J."/>
            <person name="Thomas B.C."/>
            <person name="Singh A."/>
            <person name="Wilkins M.J."/>
            <person name="Karaoz U."/>
            <person name="Brodie E.L."/>
            <person name="Williams K.H."/>
            <person name="Hubbard S.S."/>
            <person name="Banfield J.F."/>
        </authorList>
    </citation>
    <scope>NUCLEOTIDE SEQUENCE [LARGE SCALE GENOMIC DNA]</scope>
</reference>
<comment type="similarity">
    <text evidence="3 4">Belongs to the universal ribosomal protein uL14 family.</text>
</comment>
<accession>A0A1F5G0R6</accession>
<dbReference type="InterPro" id="IPR005745">
    <property type="entry name" value="Ribosomal_uL14_bac-type"/>
</dbReference>
<evidence type="ECO:0000256" key="5">
    <source>
        <dbReference type="RuleBase" id="RU003950"/>
    </source>
</evidence>
<evidence type="ECO:0000256" key="3">
    <source>
        <dbReference type="HAMAP-Rule" id="MF_01367"/>
    </source>
</evidence>
<evidence type="ECO:0000313" key="7">
    <source>
        <dbReference type="Proteomes" id="UP000176317"/>
    </source>
</evidence>
<proteinExistence type="inferred from homology"/>
<keyword evidence="1 3" id="KW-0689">Ribosomal protein</keyword>
<dbReference type="InterPro" id="IPR036853">
    <property type="entry name" value="Ribosomal_uL14_sf"/>
</dbReference>
<dbReference type="SUPFAM" id="SSF50193">
    <property type="entry name" value="Ribosomal protein L14"/>
    <property type="match status" value="1"/>
</dbReference>
<dbReference type="GO" id="GO:0070180">
    <property type="term" value="F:large ribosomal subunit rRNA binding"/>
    <property type="evidence" value="ECO:0007669"/>
    <property type="project" value="TreeGrafter"/>
</dbReference>
<dbReference type="CDD" id="cd00337">
    <property type="entry name" value="Ribosomal_uL14"/>
    <property type="match status" value="1"/>
</dbReference>
<dbReference type="AlphaFoldDB" id="A0A1F5G0R6"/>
<dbReference type="GO" id="GO:0022625">
    <property type="term" value="C:cytosolic large ribosomal subunit"/>
    <property type="evidence" value="ECO:0007669"/>
    <property type="project" value="TreeGrafter"/>
</dbReference>
<dbReference type="InterPro" id="IPR000218">
    <property type="entry name" value="Ribosomal_uL14"/>
</dbReference>
<dbReference type="Pfam" id="PF00238">
    <property type="entry name" value="Ribosomal_L14"/>
    <property type="match status" value="1"/>
</dbReference>
<organism evidence="6 7">
    <name type="scientific">Candidatus Curtissbacteria bacterium RBG_13_35_7</name>
    <dbReference type="NCBI Taxonomy" id="1797705"/>
    <lineage>
        <taxon>Bacteria</taxon>
        <taxon>Candidatus Curtissiibacteriota</taxon>
    </lineage>
</organism>
<dbReference type="HAMAP" id="MF_01367">
    <property type="entry name" value="Ribosomal_uL14"/>
    <property type="match status" value="1"/>
</dbReference>
<dbReference type="GO" id="GO:0006412">
    <property type="term" value="P:translation"/>
    <property type="evidence" value="ECO:0007669"/>
    <property type="project" value="UniProtKB-UniRule"/>
</dbReference>
<comment type="caution">
    <text evidence="6">The sequence shown here is derived from an EMBL/GenBank/DDBJ whole genome shotgun (WGS) entry which is preliminary data.</text>
</comment>
<comment type="subunit">
    <text evidence="3">Part of the 50S ribosomal subunit. Forms a cluster with proteins L3 and L19. In the 70S ribosome, L14 and L19 interact and together make contacts with the 16S rRNA in bridges B5 and B8.</text>
</comment>
<evidence type="ECO:0000256" key="4">
    <source>
        <dbReference type="RuleBase" id="RU003949"/>
    </source>
</evidence>
<dbReference type="EMBL" id="MFAT01000067">
    <property type="protein sequence ID" value="OGD85470.1"/>
    <property type="molecule type" value="Genomic_DNA"/>
</dbReference>
<sequence length="122" mass="13137">MLIRQSNLIVADNSGAKKLQIIGMGKGTGRRFVGIGDIVTCAVKGAIPGGQVKDHEIIKAVIVRTRKEHGRKDGTYIRFSDNAAVIIDNNKVPRATRIFGPIASEIKKLGFSKIASLAKEVI</sequence>
<keyword evidence="2 3" id="KW-0687">Ribonucleoprotein</keyword>